<feature type="compositionally biased region" description="Polar residues" evidence="1">
    <location>
        <begin position="47"/>
        <end position="57"/>
    </location>
</feature>
<sequence>MSVVETDDSSSLYTAAADFTVPRGIERTASGNHLRSGHPATSARRLTLSSEAATATEQDVHSGYGRQMSPAGLHPPSGHTSQPALSNSNHAHPHTHNSTSTGVSPVVPGYPTHQNQHSLLLHQTPPQQTQAQQTGSGSEETEAEERGGVVKRQKKRGIFPKVATNIMRAWLFQHLSVSQPQLGPTMFAFGLLTLPFCGV</sequence>
<feature type="non-terminal residue" evidence="2">
    <location>
        <position position="1"/>
    </location>
</feature>
<evidence type="ECO:0000256" key="1">
    <source>
        <dbReference type="SAM" id="MobiDB-lite"/>
    </source>
</evidence>
<feature type="region of interest" description="Disordered" evidence="1">
    <location>
        <begin position="28"/>
        <end position="113"/>
    </location>
</feature>
<name>A0A3S5C0C5_9PLAT</name>
<proteinExistence type="predicted"/>
<dbReference type="EMBL" id="CAAALY010085777">
    <property type="protein sequence ID" value="VEL27229.1"/>
    <property type="molecule type" value="Genomic_DNA"/>
</dbReference>
<gene>
    <name evidence="2" type="ORF">PXEA_LOCUS20669</name>
</gene>
<keyword evidence="3" id="KW-1185">Reference proteome</keyword>
<feature type="compositionally biased region" description="Low complexity" evidence="1">
    <location>
        <begin position="125"/>
        <end position="138"/>
    </location>
</feature>
<comment type="caution">
    <text evidence="2">The sequence shown here is derived from an EMBL/GenBank/DDBJ whole genome shotgun (WGS) entry which is preliminary data.</text>
</comment>
<accession>A0A3S5C0C5</accession>
<evidence type="ECO:0000313" key="3">
    <source>
        <dbReference type="Proteomes" id="UP000784294"/>
    </source>
</evidence>
<protein>
    <recommendedName>
        <fullName evidence="4">Homeobox KN domain-containing protein</fullName>
    </recommendedName>
</protein>
<evidence type="ECO:0000313" key="2">
    <source>
        <dbReference type="EMBL" id="VEL27229.1"/>
    </source>
</evidence>
<organism evidence="2 3">
    <name type="scientific">Protopolystoma xenopodis</name>
    <dbReference type="NCBI Taxonomy" id="117903"/>
    <lineage>
        <taxon>Eukaryota</taxon>
        <taxon>Metazoa</taxon>
        <taxon>Spiralia</taxon>
        <taxon>Lophotrochozoa</taxon>
        <taxon>Platyhelminthes</taxon>
        <taxon>Monogenea</taxon>
        <taxon>Polyopisthocotylea</taxon>
        <taxon>Polystomatidea</taxon>
        <taxon>Polystomatidae</taxon>
        <taxon>Protopolystoma</taxon>
    </lineage>
</organism>
<dbReference type="Proteomes" id="UP000784294">
    <property type="component" value="Unassembled WGS sequence"/>
</dbReference>
<dbReference type="AlphaFoldDB" id="A0A3S5C0C5"/>
<reference evidence="2" key="1">
    <citation type="submission" date="2018-11" db="EMBL/GenBank/DDBJ databases">
        <authorList>
            <consortium name="Pathogen Informatics"/>
        </authorList>
    </citation>
    <scope>NUCLEOTIDE SEQUENCE</scope>
</reference>
<dbReference type="OrthoDB" id="6288120at2759"/>
<feature type="compositionally biased region" description="Polar residues" evidence="1">
    <location>
        <begin position="78"/>
        <end position="103"/>
    </location>
</feature>
<evidence type="ECO:0008006" key="4">
    <source>
        <dbReference type="Google" id="ProtNLM"/>
    </source>
</evidence>
<dbReference type="Gene3D" id="1.10.10.60">
    <property type="entry name" value="Homeodomain-like"/>
    <property type="match status" value="1"/>
</dbReference>
<feature type="region of interest" description="Disordered" evidence="1">
    <location>
        <begin position="125"/>
        <end position="151"/>
    </location>
</feature>